<proteinExistence type="predicted"/>
<reference evidence="1 2" key="1">
    <citation type="submission" date="2019-08" db="EMBL/GenBank/DDBJ databases">
        <title>Whole genome of Aphis craccivora.</title>
        <authorList>
            <person name="Voronova N.V."/>
            <person name="Shulinski R.S."/>
            <person name="Bandarenka Y.V."/>
            <person name="Zhorov D.G."/>
            <person name="Warner D."/>
        </authorList>
    </citation>
    <scope>NUCLEOTIDE SEQUENCE [LARGE SCALE GENOMIC DNA]</scope>
    <source>
        <strain evidence="1">180601</strain>
        <tissue evidence="1">Whole Body</tissue>
    </source>
</reference>
<name>A0A6G0VPC5_APHCR</name>
<dbReference type="AlphaFoldDB" id="A0A6G0VPC5"/>
<evidence type="ECO:0000313" key="1">
    <source>
        <dbReference type="EMBL" id="KAF0704205.1"/>
    </source>
</evidence>
<gene>
    <name evidence="1" type="ORF">FWK35_00037647</name>
</gene>
<sequence>KMHVGAAVRVFSLETVAAIRVAVELKELPGEALSTAAFIKLVHDWFEMVNSKKPLNTGLILTTISICDLSHVLFKHGYEFILTHRYTQDGVENVFSQVRRRAGKLPSSADCLNVIKLISVSQFISDVKRTNYCADSDITLVEHCKNLSSSVLKSGPSNSHLDHNYYFDAFSLNSYGLQTVPMQENYIELDLKSLNLIYNIGGSTVNSCIKKCCSTCQTLLLDNGDDEYSEQIKSWKSYKNFLNMGGLKEPSIAVVQLLVNCELTYKQFRGHIMHNGALDVVSKIVQEINIEFTCNSERGCTLKHDIVHHYFVVRNYTVTNFSKYTKKKKTVYGSASRK</sequence>
<evidence type="ECO:0000313" key="2">
    <source>
        <dbReference type="Proteomes" id="UP000478052"/>
    </source>
</evidence>
<comment type="caution">
    <text evidence="1">The sequence shown here is derived from an EMBL/GenBank/DDBJ whole genome shotgun (WGS) entry which is preliminary data.</text>
</comment>
<dbReference type="OrthoDB" id="6624120at2759"/>
<organism evidence="1 2">
    <name type="scientific">Aphis craccivora</name>
    <name type="common">Cowpea aphid</name>
    <dbReference type="NCBI Taxonomy" id="307492"/>
    <lineage>
        <taxon>Eukaryota</taxon>
        <taxon>Metazoa</taxon>
        <taxon>Ecdysozoa</taxon>
        <taxon>Arthropoda</taxon>
        <taxon>Hexapoda</taxon>
        <taxon>Insecta</taxon>
        <taxon>Pterygota</taxon>
        <taxon>Neoptera</taxon>
        <taxon>Paraneoptera</taxon>
        <taxon>Hemiptera</taxon>
        <taxon>Sternorrhyncha</taxon>
        <taxon>Aphidomorpha</taxon>
        <taxon>Aphidoidea</taxon>
        <taxon>Aphididae</taxon>
        <taxon>Aphidini</taxon>
        <taxon>Aphis</taxon>
        <taxon>Aphis</taxon>
    </lineage>
</organism>
<dbReference type="Proteomes" id="UP000478052">
    <property type="component" value="Unassembled WGS sequence"/>
</dbReference>
<keyword evidence="2" id="KW-1185">Reference proteome</keyword>
<accession>A0A6G0VPC5</accession>
<dbReference type="EMBL" id="VUJU01013627">
    <property type="protein sequence ID" value="KAF0704205.1"/>
    <property type="molecule type" value="Genomic_DNA"/>
</dbReference>
<protein>
    <submittedName>
        <fullName evidence="1">THAP-type domain-containing protein</fullName>
    </submittedName>
</protein>
<feature type="non-terminal residue" evidence="1">
    <location>
        <position position="1"/>
    </location>
</feature>